<feature type="compositionally biased region" description="Low complexity" evidence="2">
    <location>
        <begin position="111"/>
        <end position="131"/>
    </location>
</feature>
<evidence type="ECO:0000313" key="4">
    <source>
        <dbReference type="EMBL" id="CAJ1069825.1"/>
    </source>
</evidence>
<dbReference type="PANTHER" id="PTHR14522">
    <property type="entry name" value="EMO2-RELATED"/>
    <property type="match status" value="1"/>
</dbReference>
<feature type="compositionally biased region" description="Low complexity" evidence="2">
    <location>
        <begin position="260"/>
        <end position="287"/>
    </location>
</feature>
<keyword evidence="1" id="KW-0597">Phosphoprotein</keyword>
<feature type="region of interest" description="Disordered" evidence="2">
    <location>
        <begin position="473"/>
        <end position="585"/>
    </location>
</feature>
<gene>
    <name evidence="4" type="ORF">XNOV1_A028384</name>
</gene>
<feature type="compositionally biased region" description="Pro residues" evidence="2">
    <location>
        <begin position="423"/>
        <end position="434"/>
    </location>
</feature>
<accession>A0AAV1G9C1</accession>
<feature type="compositionally biased region" description="Low complexity" evidence="2">
    <location>
        <begin position="173"/>
        <end position="185"/>
    </location>
</feature>
<feature type="compositionally biased region" description="Low complexity" evidence="2">
    <location>
        <begin position="511"/>
        <end position="523"/>
    </location>
</feature>
<sequence length="964" mass="103304">MLTRPPTLSESEDRGRGLVEVTPDPAVPLADEADDVIKTPTGGFGPPPASPLTVSPIHSLSPCPPPHPPPTPPPPPRCTSSAPSLIRLTSFLFSPDSFVPPLFTPSPPPRCTSSRSPSLLRHSSSALSSLNPNPPCISSAPSVAPLSSFLSPSFRASPPLRVSPFCNPSPPRTSLSPCPTSNSSPSDPPPSPSSFSSPPPPLPSPSSVTSSPPPSSITYSSPPPPLSSVTYPPPPSSSTSPPPPPSSVTSPPPFHIPSAPSSFHPSPTCTSSSPSLTSTPSFLSCPPFSTPSPPPPLPPSSFLATPLSYSSSQRSTAPPAVFLKCLIPPPPSSPPSESITSFAPGYPLTSSAPLFSLSSSSPPPPLSSSSAPPPPLSFSSSPPVSSAPASPFSPLSVSSSVPPSLHFSPPSLSSDSVHTTPLSPSPPAPPPPHPCCPCSVLLPRLLSAHRLEVRRLLQGALASLGRRLDSLERRRGRKRRRRRRHRGEEEAGSSPGFASLHHSSTHPPPVTTRSSPSSSFSSSDSEDPPIPNTSSGLNRSEQKRSRGGEDHSGRGRKRRRNNGGGRERQIFPGDKEEEEEEEKDTGRFVGRMAVSFKRVGGGGELPLTLHNFNHRKRKRDDSRASHSEMALSMVRRNGYRVLHRSSSPSSQHALHLLQPAKSGYTSSQSEALNISSGQWCFSDLSSPLSPSANHSVLHLCLSSSPSFSLTPLLRLSVVAVETMSDRVRGGVCVRPLRSLEDWTAPPSLTVDHSYVRTSSPSPVFPARRLQRQRANHSTRSIHLPRRRALPLPPSSAPLPISQSATDCEFLNTNGERGKRVSQIRIRRASPREMPLTPMGLPKVKRLKKKEFSLEEIYTNKNYKSPTTNRSLETIFEEPRDKDGAPFVIGQQKRRRLLLFPDFTQPRKRKKPAGVGLPVATMPRKRAAARRHCHGSPADESDLDVMLVERLSALEDFLARQGLDV</sequence>
<feature type="compositionally biased region" description="Pro residues" evidence="2">
    <location>
        <begin position="288"/>
        <end position="299"/>
    </location>
</feature>
<feature type="domain" description="Tantalus-like" evidence="3">
    <location>
        <begin position="835"/>
        <end position="892"/>
    </location>
</feature>
<dbReference type="PANTHER" id="PTHR14522:SF2">
    <property type="entry name" value="PROLINE-RICH PROTEIN 14"/>
    <property type="match status" value="1"/>
</dbReference>
<feature type="compositionally biased region" description="Basic and acidic residues" evidence="2">
    <location>
        <begin position="540"/>
        <end position="553"/>
    </location>
</feature>
<name>A0AAV1G9C1_XYRNO</name>
<feature type="region of interest" description="Disordered" evidence="2">
    <location>
        <begin position="99"/>
        <end position="137"/>
    </location>
</feature>
<feature type="region of interest" description="Disordered" evidence="2">
    <location>
        <begin position="1"/>
        <end position="82"/>
    </location>
</feature>
<feature type="compositionally biased region" description="Pro residues" evidence="2">
    <location>
        <begin position="361"/>
        <end position="376"/>
    </location>
</feature>
<feature type="compositionally biased region" description="Low complexity" evidence="2">
    <location>
        <begin position="377"/>
        <end position="417"/>
    </location>
</feature>
<dbReference type="Pfam" id="PF15386">
    <property type="entry name" value="Tantalus"/>
    <property type="match status" value="1"/>
</dbReference>
<feature type="compositionally biased region" description="Basic residues" evidence="2">
    <location>
        <begin position="474"/>
        <end position="485"/>
    </location>
</feature>
<dbReference type="InterPro" id="IPR026320">
    <property type="entry name" value="PRR14"/>
</dbReference>
<dbReference type="EMBL" id="OY660876">
    <property type="protein sequence ID" value="CAJ1069825.1"/>
    <property type="molecule type" value="Genomic_DNA"/>
</dbReference>
<dbReference type="InterPro" id="IPR028149">
    <property type="entry name" value="Tantalus-like"/>
</dbReference>
<reference evidence="4" key="1">
    <citation type="submission" date="2023-08" db="EMBL/GenBank/DDBJ databases">
        <authorList>
            <person name="Alioto T."/>
            <person name="Alioto T."/>
            <person name="Gomez Garrido J."/>
        </authorList>
    </citation>
    <scope>NUCLEOTIDE SEQUENCE</scope>
</reference>
<evidence type="ECO:0000259" key="3">
    <source>
        <dbReference type="Pfam" id="PF15386"/>
    </source>
</evidence>
<feature type="compositionally biased region" description="Pro residues" evidence="2">
    <location>
        <begin position="62"/>
        <end position="77"/>
    </location>
</feature>
<organism evidence="4 5">
    <name type="scientific">Xyrichtys novacula</name>
    <name type="common">Pearly razorfish</name>
    <name type="synonym">Hemipteronotus novacula</name>
    <dbReference type="NCBI Taxonomy" id="13765"/>
    <lineage>
        <taxon>Eukaryota</taxon>
        <taxon>Metazoa</taxon>
        <taxon>Chordata</taxon>
        <taxon>Craniata</taxon>
        <taxon>Vertebrata</taxon>
        <taxon>Euteleostomi</taxon>
        <taxon>Actinopterygii</taxon>
        <taxon>Neopterygii</taxon>
        <taxon>Teleostei</taxon>
        <taxon>Neoteleostei</taxon>
        <taxon>Acanthomorphata</taxon>
        <taxon>Eupercaria</taxon>
        <taxon>Labriformes</taxon>
        <taxon>Labridae</taxon>
        <taxon>Xyrichtys</taxon>
    </lineage>
</organism>
<evidence type="ECO:0000256" key="1">
    <source>
        <dbReference type="ARBA" id="ARBA00022553"/>
    </source>
</evidence>
<feature type="compositionally biased region" description="Low complexity" evidence="2">
    <location>
        <begin position="350"/>
        <end position="360"/>
    </location>
</feature>
<evidence type="ECO:0000256" key="2">
    <source>
        <dbReference type="SAM" id="MobiDB-lite"/>
    </source>
</evidence>
<feature type="region of interest" description="Disordered" evidence="2">
    <location>
        <begin position="160"/>
        <end position="436"/>
    </location>
</feature>
<proteinExistence type="predicted"/>
<dbReference type="AlphaFoldDB" id="A0AAV1G9C1"/>
<protein>
    <submittedName>
        <fullName evidence="4">Nascent polypeptide-associated complex subunit alpha, muscle-specific form</fullName>
    </submittedName>
</protein>
<dbReference type="Proteomes" id="UP001178508">
    <property type="component" value="Chromosome 13"/>
</dbReference>
<feature type="compositionally biased region" description="Pro residues" evidence="2">
    <location>
        <begin position="211"/>
        <end position="255"/>
    </location>
</feature>
<keyword evidence="5" id="KW-1185">Reference proteome</keyword>
<evidence type="ECO:0000313" key="5">
    <source>
        <dbReference type="Proteomes" id="UP001178508"/>
    </source>
</evidence>
<feature type="compositionally biased region" description="Pro residues" evidence="2">
    <location>
        <begin position="186"/>
        <end position="204"/>
    </location>
</feature>